<keyword evidence="2" id="KW-0812">Transmembrane</keyword>
<evidence type="ECO:0000256" key="2">
    <source>
        <dbReference type="SAM" id="Phobius"/>
    </source>
</evidence>
<dbReference type="Proteomes" id="UP000799779">
    <property type="component" value="Unassembled WGS sequence"/>
</dbReference>
<evidence type="ECO:0008006" key="5">
    <source>
        <dbReference type="Google" id="ProtNLM"/>
    </source>
</evidence>
<feature type="transmembrane region" description="Helical" evidence="2">
    <location>
        <begin position="94"/>
        <end position="112"/>
    </location>
</feature>
<keyword evidence="2" id="KW-0472">Membrane</keyword>
<gene>
    <name evidence="3" type="ORF">P154DRAFT_534474</name>
</gene>
<sequence>MRFCNHSVQREACPGRREMRALQFVFLIPGTSWLHPPSVSRSSSGLLWTVFFAFQTCVWTLTLRWALWKVWQTLLAATVVFVVSWSMIGLRDAGYITVVIVCEILLLDQRWSTIVDFRAPLFRLIQYASMCMIYTPFISWYCPKSTNECAEMLDPDDRAILPPGAGVGGGNTLRRPSKFCKDLTCSLLSDSSLWWGPCTVHTDPIRGPGLRPSERLTTPGEIRPLPHASSTPSSYMTDSRPPRLHCFKGDEITSRSPRAENVFRQHPVTQRCKSASNRPRPTLKYQMMFDETFSGRFWSSAGQGFRPTRETTNFDTAPLSVWHSRGLRTFPEDFLYPPTLSPSVLPQGGAERALTTFKTEKWWRFPRLLDDPPDALAHSRYCSPNREVDHDKKVPKEPHHEEIADSTTTF</sequence>
<reference evidence="3" key="1">
    <citation type="journal article" date="2020" name="Stud. Mycol.">
        <title>101 Dothideomycetes genomes: a test case for predicting lifestyles and emergence of pathogens.</title>
        <authorList>
            <person name="Haridas S."/>
            <person name="Albert R."/>
            <person name="Binder M."/>
            <person name="Bloem J."/>
            <person name="Labutti K."/>
            <person name="Salamov A."/>
            <person name="Andreopoulos B."/>
            <person name="Baker S."/>
            <person name="Barry K."/>
            <person name="Bills G."/>
            <person name="Bluhm B."/>
            <person name="Cannon C."/>
            <person name="Castanera R."/>
            <person name="Culley D."/>
            <person name="Daum C."/>
            <person name="Ezra D."/>
            <person name="Gonzalez J."/>
            <person name="Henrissat B."/>
            <person name="Kuo A."/>
            <person name="Liang C."/>
            <person name="Lipzen A."/>
            <person name="Lutzoni F."/>
            <person name="Magnuson J."/>
            <person name="Mondo S."/>
            <person name="Nolan M."/>
            <person name="Ohm R."/>
            <person name="Pangilinan J."/>
            <person name="Park H.-J."/>
            <person name="Ramirez L."/>
            <person name="Alfaro M."/>
            <person name="Sun H."/>
            <person name="Tritt A."/>
            <person name="Yoshinaga Y."/>
            <person name="Zwiers L.-H."/>
            <person name="Turgeon B."/>
            <person name="Goodwin S."/>
            <person name="Spatafora J."/>
            <person name="Crous P."/>
            <person name="Grigoriev I."/>
        </authorList>
    </citation>
    <scope>NUCLEOTIDE SEQUENCE</scope>
    <source>
        <strain evidence="3">CBS 123094</strain>
    </source>
</reference>
<evidence type="ECO:0000256" key="1">
    <source>
        <dbReference type="SAM" id="MobiDB-lite"/>
    </source>
</evidence>
<feature type="region of interest" description="Disordered" evidence="1">
    <location>
        <begin position="209"/>
        <end position="240"/>
    </location>
</feature>
<feature type="transmembrane region" description="Helical" evidence="2">
    <location>
        <begin position="45"/>
        <end position="63"/>
    </location>
</feature>
<protein>
    <recommendedName>
        <fullName evidence="5">Transmembrane protein</fullName>
    </recommendedName>
</protein>
<dbReference type="EMBL" id="ML977587">
    <property type="protein sequence ID" value="KAF2000696.1"/>
    <property type="molecule type" value="Genomic_DNA"/>
</dbReference>
<keyword evidence="2" id="KW-1133">Transmembrane helix</keyword>
<dbReference type="AlphaFoldDB" id="A0A6A5WT03"/>
<feature type="region of interest" description="Disordered" evidence="1">
    <location>
        <begin position="385"/>
        <end position="410"/>
    </location>
</feature>
<evidence type="ECO:0000313" key="4">
    <source>
        <dbReference type="Proteomes" id="UP000799779"/>
    </source>
</evidence>
<name>A0A6A5WT03_9PLEO</name>
<evidence type="ECO:0000313" key="3">
    <source>
        <dbReference type="EMBL" id="KAF2000696.1"/>
    </source>
</evidence>
<organism evidence="3 4">
    <name type="scientific">Amniculicola lignicola CBS 123094</name>
    <dbReference type="NCBI Taxonomy" id="1392246"/>
    <lineage>
        <taxon>Eukaryota</taxon>
        <taxon>Fungi</taxon>
        <taxon>Dikarya</taxon>
        <taxon>Ascomycota</taxon>
        <taxon>Pezizomycotina</taxon>
        <taxon>Dothideomycetes</taxon>
        <taxon>Pleosporomycetidae</taxon>
        <taxon>Pleosporales</taxon>
        <taxon>Amniculicolaceae</taxon>
        <taxon>Amniculicola</taxon>
    </lineage>
</organism>
<proteinExistence type="predicted"/>
<feature type="compositionally biased region" description="Basic and acidic residues" evidence="1">
    <location>
        <begin position="386"/>
        <end position="403"/>
    </location>
</feature>
<feature type="transmembrane region" description="Helical" evidence="2">
    <location>
        <begin position="124"/>
        <end position="141"/>
    </location>
</feature>
<feature type="compositionally biased region" description="Polar residues" evidence="1">
    <location>
        <begin position="228"/>
        <end position="237"/>
    </location>
</feature>
<keyword evidence="4" id="KW-1185">Reference proteome</keyword>
<accession>A0A6A5WT03</accession>